<evidence type="ECO:0000313" key="9">
    <source>
        <dbReference type="Proteomes" id="UP000829196"/>
    </source>
</evidence>
<dbReference type="OrthoDB" id="693960at2759"/>
<evidence type="ECO:0000259" key="7">
    <source>
        <dbReference type="PROSITE" id="PS50811"/>
    </source>
</evidence>
<evidence type="ECO:0000313" key="8">
    <source>
        <dbReference type="EMBL" id="KAI0522893.1"/>
    </source>
</evidence>
<dbReference type="InterPro" id="IPR036576">
    <property type="entry name" value="WRKY_dom_sf"/>
</dbReference>
<sequence length="302" mass="33981">MSGEKLGELFHHDSTIFDPYSLFSLRSGGPQGLESGLPQFSGFLDYLQSSTDFGFTSSLSQEPFGLIGDRHKVCKAEPRATENVISSVFAGGGTRAMTANSSVSSSSTEAAGEEESDKNEKNEEKEQEEEDENKDVKGADDGADEDEKAKTVSKSRKKGEKRQRQPRFAFMTKSEVDHLEDGYRWRKYGQKAVKNSRYPRSYYRCTTQKCLVKKRVERSHEDPSIVITTYEGQHTHHYPSNVRGSSHMLANQQSSMPPSFHHDLFLQTLTPPLQQLNLPANYHDLLLLQNSIHPSFINSNQP</sequence>
<dbReference type="Pfam" id="PF03106">
    <property type="entry name" value="WRKY"/>
    <property type="match status" value="1"/>
</dbReference>
<keyword evidence="5" id="KW-0539">Nucleus</keyword>
<organism evidence="8 9">
    <name type="scientific">Dendrobium nobile</name>
    <name type="common">Orchid</name>
    <dbReference type="NCBI Taxonomy" id="94219"/>
    <lineage>
        <taxon>Eukaryota</taxon>
        <taxon>Viridiplantae</taxon>
        <taxon>Streptophyta</taxon>
        <taxon>Embryophyta</taxon>
        <taxon>Tracheophyta</taxon>
        <taxon>Spermatophyta</taxon>
        <taxon>Magnoliopsida</taxon>
        <taxon>Liliopsida</taxon>
        <taxon>Asparagales</taxon>
        <taxon>Orchidaceae</taxon>
        <taxon>Epidendroideae</taxon>
        <taxon>Malaxideae</taxon>
        <taxon>Dendrobiinae</taxon>
        <taxon>Dendrobium</taxon>
    </lineage>
</organism>
<dbReference type="GO" id="GO:0003700">
    <property type="term" value="F:DNA-binding transcription factor activity"/>
    <property type="evidence" value="ECO:0007669"/>
    <property type="project" value="InterPro"/>
</dbReference>
<comment type="subcellular location">
    <subcellularLocation>
        <location evidence="1">Nucleus</location>
    </subcellularLocation>
</comment>
<keyword evidence="2" id="KW-0805">Transcription regulation</keyword>
<feature type="compositionally biased region" description="Low complexity" evidence="6">
    <location>
        <begin position="96"/>
        <end position="110"/>
    </location>
</feature>
<accession>A0A8T3C058</accession>
<dbReference type="Gene3D" id="2.20.25.80">
    <property type="entry name" value="WRKY domain"/>
    <property type="match status" value="1"/>
</dbReference>
<dbReference type="PANTHER" id="PTHR31221:SF371">
    <property type="entry name" value="WRKY DOMAIN-CONTAINING PROTEIN"/>
    <property type="match status" value="1"/>
</dbReference>
<dbReference type="SUPFAM" id="SSF118290">
    <property type="entry name" value="WRKY DNA-binding domain"/>
    <property type="match status" value="1"/>
</dbReference>
<gene>
    <name evidence="8" type="ORF">KFK09_005282</name>
</gene>
<dbReference type="InterPro" id="IPR003657">
    <property type="entry name" value="WRKY_dom"/>
</dbReference>
<reference evidence="8" key="1">
    <citation type="journal article" date="2022" name="Front. Genet.">
        <title>Chromosome-Scale Assembly of the Dendrobium nobile Genome Provides Insights Into the Molecular Mechanism of the Biosynthesis of the Medicinal Active Ingredient of Dendrobium.</title>
        <authorList>
            <person name="Xu Q."/>
            <person name="Niu S.-C."/>
            <person name="Li K.-L."/>
            <person name="Zheng P.-J."/>
            <person name="Zhang X.-J."/>
            <person name="Jia Y."/>
            <person name="Liu Y."/>
            <person name="Niu Y.-X."/>
            <person name="Yu L.-H."/>
            <person name="Chen D.-F."/>
            <person name="Zhang G.-Q."/>
        </authorList>
    </citation>
    <scope>NUCLEOTIDE SEQUENCE</scope>
    <source>
        <tissue evidence="8">Leaf</tissue>
    </source>
</reference>
<comment type="caution">
    <text evidence="8">The sequence shown here is derived from an EMBL/GenBank/DDBJ whole genome shotgun (WGS) entry which is preliminary data.</text>
</comment>
<evidence type="ECO:0000256" key="3">
    <source>
        <dbReference type="ARBA" id="ARBA00023125"/>
    </source>
</evidence>
<evidence type="ECO:0000256" key="1">
    <source>
        <dbReference type="ARBA" id="ARBA00004123"/>
    </source>
</evidence>
<evidence type="ECO:0000256" key="2">
    <source>
        <dbReference type="ARBA" id="ARBA00023015"/>
    </source>
</evidence>
<feature type="compositionally biased region" description="Basic residues" evidence="6">
    <location>
        <begin position="151"/>
        <end position="165"/>
    </location>
</feature>
<dbReference type="InterPro" id="IPR044810">
    <property type="entry name" value="WRKY_plant"/>
</dbReference>
<dbReference type="GO" id="GO:0005634">
    <property type="term" value="C:nucleus"/>
    <property type="evidence" value="ECO:0007669"/>
    <property type="project" value="UniProtKB-SubCell"/>
</dbReference>
<proteinExistence type="predicted"/>
<keyword evidence="3" id="KW-0238">DNA-binding</keyword>
<feature type="domain" description="WRKY" evidence="7">
    <location>
        <begin position="174"/>
        <end position="239"/>
    </location>
</feature>
<dbReference type="PROSITE" id="PS50811">
    <property type="entry name" value="WRKY"/>
    <property type="match status" value="1"/>
</dbReference>
<keyword evidence="9" id="KW-1185">Reference proteome</keyword>
<dbReference type="SMART" id="SM00774">
    <property type="entry name" value="WRKY"/>
    <property type="match status" value="1"/>
</dbReference>
<dbReference type="PANTHER" id="PTHR31221">
    <property type="entry name" value="WRKY TRANSCRIPTION FACTOR PROTEIN 1-RELATED"/>
    <property type="match status" value="1"/>
</dbReference>
<evidence type="ECO:0000256" key="5">
    <source>
        <dbReference type="ARBA" id="ARBA00023242"/>
    </source>
</evidence>
<protein>
    <recommendedName>
        <fullName evidence="7">WRKY domain-containing protein</fullName>
    </recommendedName>
</protein>
<dbReference type="EMBL" id="JAGYWB010000005">
    <property type="protein sequence ID" value="KAI0522893.1"/>
    <property type="molecule type" value="Genomic_DNA"/>
</dbReference>
<evidence type="ECO:0000256" key="4">
    <source>
        <dbReference type="ARBA" id="ARBA00023163"/>
    </source>
</evidence>
<dbReference type="AlphaFoldDB" id="A0A8T3C058"/>
<dbReference type="Proteomes" id="UP000829196">
    <property type="component" value="Unassembled WGS sequence"/>
</dbReference>
<feature type="region of interest" description="Disordered" evidence="6">
    <location>
        <begin position="96"/>
        <end position="173"/>
    </location>
</feature>
<dbReference type="SMR" id="A0A8T3C058"/>
<dbReference type="FunFam" id="2.20.25.80:FF:000003">
    <property type="entry name" value="WRKY transcription factor 57"/>
    <property type="match status" value="1"/>
</dbReference>
<dbReference type="GO" id="GO:0043565">
    <property type="term" value="F:sequence-specific DNA binding"/>
    <property type="evidence" value="ECO:0007669"/>
    <property type="project" value="InterPro"/>
</dbReference>
<name>A0A8T3C058_DENNO</name>
<keyword evidence="4" id="KW-0804">Transcription</keyword>
<evidence type="ECO:0000256" key="6">
    <source>
        <dbReference type="SAM" id="MobiDB-lite"/>
    </source>
</evidence>